<comment type="caution">
    <text evidence="1">The sequence shown here is derived from an EMBL/GenBank/DDBJ whole genome shotgun (WGS) entry which is preliminary data.</text>
</comment>
<dbReference type="Proteomes" id="UP000003227">
    <property type="component" value="Unassembled WGS sequence"/>
</dbReference>
<proteinExistence type="predicted"/>
<sequence>MEVIRNMTNVSSLEKEDEIVEILSSKENIRVAIEIERGLKLCKTQMIKKVLEEIEKRMDKKFEDKYKLPYYSYKENNYALVNNYYNKKSSTYPAINYFIKSLDKEDVDLLLRIEIDHHIFVGFCTLYKEKPSGKILSDDEIKELINDDGSRTNGWWICWEYIYNNTMECPNFKNFNDAYFDLFDDNKFDEFMDLCEKRILSILGKLKDKQCINTFI</sequence>
<accession>D5Q014</accession>
<gene>
    <name evidence="1" type="ORF">HMPREF0220_0246</name>
</gene>
<reference evidence="1 2" key="1">
    <citation type="submission" date="2010-05" db="EMBL/GenBank/DDBJ databases">
        <authorList>
            <person name="Qin X."/>
            <person name="Bachman B."/>
            <person name="Battles P."/>
            <person name="Bell A."/>
            <person name="Bess C."/>
            <person name="Bickham C."/>
            <person name="Chaboub L."/>
            <person name="Chen D."/>
            <person name="Coyle M."/>
            <person name="Deiros D.R."/>
            <person name="Dinh H."/>
            <person name="Forbes L."/>
            <person name="Fowler G."/>
            <person name="Francisco L."/>
            <person name="Fu Q."/>
            <person name="Gubbala S."/>
            <person name="Hale W."/>
            <person name="Han Y."/>
            <person name="Hemphill L."/>
            <person name="Highlander S.K."/>
            <person name="Hirani K."/>
            <person name="Hogues M."/>
            <person name="Jackson L."/>
            <person name="Jakkamsetti A."/>
            <person name="Javaid M."/>
            <person name="Jiang H."/>
            <person name="Korchina V."/>
            <person name="Kovar C."/>
            <person name="Lara F."/>
            <person name="Lee S."/>
            <person name="Mata R."/>
            <person name="Mathew T."/>
            <person name="Moen C."/>
            <person name="Morales K."/>
            <person name="Munidasa M."/>
            <person name="Nazareth L."/>
            <person name="Ngo R."/>
            <person name="Nguyen L."/>
            <person name="Okwuonu G."/>
            <person name="Ongeri F."/>
            <person name="Patil S."/>
            <person name="Petrosino J."/>
            <person name="Pham C."/>
            <person name="Pham P."/>
            <person name="Pu L.-L."/>
            <person name="Puazo M."/>
            <person name="Raj R."/>
            <person name="Reid J."/>
            <person name="Rouhana J."/>
            <person name="Saada N."/>
            <person name="Shang Y."/>
            <person name="Simmons D."/>
            <person name="Thornton R."/>
            <person name="Warren J."/>
            <person name="Weissenberger G."/>
            <person name="Zhang J."/>
            <person name="Zhang L."/>
            <person name="Zhou C."/>
            <person name="Zhu D."/>
            <person name="Muzny D."/>
            <person name="Worley K."/>
            <person name="Gibbs R."/>
        </authorList>
    </citation>
    <scope>NUCLEOTIDE SEQUENCE [LARGE SCALE GENOMIC DNA]</scope>
    <source>
        <strain evidence="1 2">NAP08</strain>
    </source>
</reference>
<name>D5Q014_CLODI</name>
<organism evidence="1 2">
    <name type="scientific">Clostridioides difficile NAP08</name>
    <dbReference type="NCBI Taxonomy" id="525259"/>
    <lineage>
        <taxon>Bacteria</taxon>
        <taxon>Bacillati</taxon>
        <taxon>Bacillota</taxon>
        <taxon>Clostridia</taxon>
        <taxon>Peptostreptococcales</taxon>
        <taxon>Peptostreptococcaceae</taxon>
        <taxon>Clostridioides</taxon>
    </lineage>
</organism>
<evidence type="ECO:0000313" key="2">
    <source>
        <dbReference type="Proteomes" id="UP000003227"/>
    </source>
</evidence>
<protein>
    <submittedName>
        <fullName evidence="1">Uncharacterized protein</fullName>
    </submittedName>
</protein>
<evidence type="ECO:0000313" key="1">
    <source>
        <dbReference type="EMBL" id="EFH08841.1"/>
    </source>
</evidence>
<dbReference type="EMBL" id="ADNX01000005">
    <property type="protein sequence ID" value="EFH08841.1"/>
    <property type="molecule type" value="Genomic_DNA"/>
</dbReference>
<dbReference type="AlphaFoldDB" id="D5Q014"/>
<dbReference type="HOGENOM" id="CLU_1276636_0_0_9"/>